<keyword evidence="4" id="KW-1185">Reference proteome</keyword>
<dbReference type="InterPro" id="IPR050900">
    <property type="entry name" value="Transposase_IS3/IS150/IS904"/>
</dbReference>
<dbReference type="InterPro" id="IPR012337">
    <property type="entry name" value="RNaseH-like_sf"/>
</dbReference>
<dbReference type="InterPro" id="IPR001584">
    <property type="entry name" value="Integrase_cat-core"/>
</dbReference>
<gene>
    <name evidence="3" type="ORF">E2488_01615</name>
</gene>
<dbReference type="InterPro" id="IPR025948">
    <property type="entry name" value="HTH-like_dom"/>
</dbReference>
<dbReference type="OrthoDB" id="9815231at2"/>
<evidence type="ECO:0000313" key="4">
    <source>
        <dbReference type="Proteomes" id="UP000298517"/>
    </source>
</evidence>
<dbReference type="Gene3D" id="1.10.10.60">
    <property type="entry name" value="Homeodomain-like"/>
    <property type="match status" value="1"/>
</dbReference>
<evidence type="ECO:0000313" key="3">
    <source>
        <dbReference type="EMBL" id="TEW76574.1"/>
    </source>
</evidence>
<dbReference type="Pfam" id="PF01527">
    <property type="entry name" value="HTH_Tnp_1"/>
    <property type="match status" value="1"/>
</dbReference>
<comment type="caution">
    <text evidence="3">The sequence shown here is derived from an EMBL/GenBank/DDBJ whole genome shotgun (WGS) entry which is preliminary data.</text>
</comment>
<dbReference type="Gene3D" id="3.30.420.10">
    <property type="entry name" value="Ribonuclease H-like superfamily/Ribonuclease H"/>
    <property type="match status" value="1"/>
</dbReference>
<dbReference type="Pfam" id="PF13333">
    <property type="entry name" value="rve_2"/>
    <property type="match status" value="1"/>
</dbReference>
<dbReference type="InterPro" id="IPR036397">
    <property type="entry name" value="RNaseH_sf"/>
</dbReference>
<protein>
    <submittedName>
        <fullName evidence="3">IS3 family transposase</fullName>
    </submittedName>
</protein>
<evidence type="ECO:0000259" key="2">
    <source>
        <dbReference type="PROSITE" id="PS50994"/>
    </source>
</evidence>
<dbReference type="Proteomes" id="UP000298517">
    <property type="component" value="Unassembled WGS sequence"/>
</dbReference>
<feature type="domain" description="Integrase catalytic" evidence="2">
    <location>
        <begin position="207"/>
        <end position="383"/>
    </location>
</feature>
<dbReference type="Pfam" id="PF13276">
    <property type="entry name" value="HTH_21"/>
    <property type="match status" value="1"/>
</dbReference>
<dbReference type="PANTHER" id="PTHR46889:SF4">
    <property type="entry name" value="TRANSPOSASE INSO FOR INSERTION SEQUENCE ELEMENT IS911B-RELATED"/>
    <property type="match status" value="1"/>
</dbReference>
<keyword evidence="1" id="KW-0175">Coiled coil</keyword>
<accession>A0A4Y8AX19</accession>
<dbReference type="Pfam" id="PF00665">
    <property type="entry name" value="rve"/>
    <property type="match status" value="1"/>
</dbReference>
<dbReference type="SUPFAM" id="SSF53098">
    <property type="entry name" value="Ribonuclease H-like"/>
    <property type="match status" value="1"/>
</dbReference>
<organism evidence="3 4">
    <name type="scientific">Gramella jeungdoensis</name>
    <dbReference type="NCBI Taxonomy" id="708091"/>
    <lineage>
        <taxon>Bacteria</taxon>
        <taxon>Pseudomonadati</taxon>
        <taxon>Bacteroidota</taxon>
        <taxon>Flavobacteriia</taxon>
        <taxon>Flavobacteriales</taxon>
        <taxon>Flavobacteriaceae</taxon>
        <taxon>Christiangramia</taxon>
    </lineage>
</organism>
<proteinExistence type="predicted"/>
<dbReference type="GO" id="GO:0003677">
    <property type="term" value="F:DNA binding"/>
    <property type="evidence" value="ECO:0007669"/>
    <property type="project" value="InterPro"/>
</dbReference>
<dbReference type="EMBL" id="SNQI01000001">
    <property type="protein sequence ID" value="TEW76574.1"/>
    <property type="molecule type" value="Genomic_DNA"/>
</dbReference>
<dbReference type="GO" id="GO:0006313">
    <property type="term" value="P:DNA transposition"/>
    <property type="evidence" value="ECO:0007669"/>
    <property type="project" value="InterPro"/>
</dbReference>
<name>A0A4Y8AX19_9FLAO</name>
<sequence>MSKTKRYDKEFKVMLVELMLSGHSAEDLGKEYGVHPASIRGWKRSYLSNKESFTGSGTPSLTPEEKEIRELKRRLRDAEMERDNLKKGGEHLLQERQEKYRFINKYRTNYPVEKMCEILRISRNSYYQWQRNSNKIKISKTKILKAKINQIWIENRKVYGSYKITKILARAGYNYHPSYISRLMQQMGIRSQSKRKYVVTTDSNHKYNISPNVLDRNFKVEELGKVWVSDITYIRCKNRWIYLTTMIDLADRKIIGWSLSNDMTVKNTVYKAWVKARKNRNIADDFIFHSDRGIQYAADKMTSIFNTNKKITQSMSRKGNCWDNAVAESFFKTIKCELVYRTYFNNFIQAHQEISGYILWYNTKRIHQTLGYLTPLETERRLLKNKIKRAA</sequence>
<dbReference type="GO" id="GO:0004803">
    <property type="term" value="F:transposase activity"/>
    <property type="evidence" value="ECO:0007669"/>
    <property type="project" value="InterPro"/>
</dbReference>
<dbReference type="InterPro" id="IPR009057">
    <property type="entry name" value="Homeodomain-like_sf"/>
</dbReference>
<evidence type="ECO:0000256" key="1">
    <source>
        <dbReference type="SAM" id="Coils"/>
    </source>
</evidence>
<dbReference type="InterPro" id="IPR002514">
    <property type="entry name" value="Transposase_8"/>
</dbReference>
<dbReference type="InterPro" id="IPR048020">
    <property type="entry name" value="Transpos_IS3"/>
</dbReference>
<feature type="coiled-coil region" evidence="1">
    <location>
        <begin position="61"/>
        <end position="95"/>
    </location>
</feature>
<dbReference type="GO" id="GO:0015074">
    <property type="term" value="P:DNA integration"/>
    <property type="evidence" value="ECO:0007669"/>
    <property type="project" value="InterPro"/>
</dbReference>
<dbReference type="PANTHER" id="PTHR46889">
    <property type="entry name" value="TRANSPOSASE INSF FOR INSERTION SEQUENCE IS3B-RELATED"/>
    <property type="match status" value="1"/>
</dbReference>
<dbReference type="SUPFAM" id="SSF46689">
    <property type="entry name" value="Homeodomain-like"/>
    <property type="match status" value="1"/>
</dbReference>
<dbReference type="NCBIfam" id="NF033516">
    <property type="entry name" value="transpos_IS3"/>
    <property type="match status" value="1"/>
</dbReference>
<reference evidence="3 4" key="1">
    <citation type="journal article" date="2011" name="J. Microbiol.">
        <title>Gramella jeungdoensis sp. nov., isolated from a solar saltern in Korea.</title>
        <authorList>
            <person name="Joung Y."/>
            <person name="Kim H."/>
            <person name="Jang T."/>
            <person name="Ahn T.S."/>
            <person name="Joh K."/>
        </authorList>
    </citation>
    <scope>NUCLEOTIDE SEQUENCE [LARGE SCALE GENOMIC DNA]</scope>
    <source>
        <strain evidence="3 4">KCTC 23123</strain>
    </source>
</reference>
<dbReference type="PROSITE" id="PS50994">
    <property type="entry name" value="INTEGRASE"/>
    <property type="match status" value="1"/>
</dbReference>
<dbReference type="RefSeq" id="WP_134246586.1">
    <property type="nucleotide sequence ID" value="NZ_SNQI01000001.1"/>
</dbReference>
<dbReference type="AlphaFoldDB" id="A0A4Y8AX19"/>